<dbReference type="PANTHER" id="PTHR30399">
    <property type="entry name" value="UNCHARACTERIZED PROTEIN YGJP"/>
    <property type="match status" value="1"/>
</dbReference>
<dbReference type="EMBL" id="MFKW01000075">
    <property type="protein sequence ID" value="OGG49374.1"/>
    <property type="molecule type" value="Genomic_DNA"/>
</dbReference>
<proteinExistence type="predicted"/>
<dbReference type="Pfam" id="PF01863">
    <property type="entry name" value="YgjP-like"/>
    <property type="match status" value="1"/>
</dbReference>
<sequence>MNTNSCSLHVGGIEALVVRKPIKNLHLSVLPPNGYVRVSAPVRMSDDAIRTLLATKISWIHKQRARFSGQERQTVRRYLSGESHYYLGKRYRLDVVYVNGPSYVELKGKNVLILQARPRSEQERRERVLHEWYRNELRTLLAPMIEEWQERLGVEPTSWDIKRMKTRWGTCNHKAGRIWLNLELIKKPLSCIEYVVVHELVHLIEKKHNDRFTELMSRHLPRWRSTKDNLNRFILSHENWEH</sequence>
<accession>A0A1F6CJD6</accession>
<dbReference type="CDD" id="cd07344">
    <property type="entry name" value="M48_yhfN_like"/>
    <property type="match status" value="1"/>
</dbReference>
<organism evidence="2 3">
    <name type="scientific">Candidatus Kaiserbacteria bacterium RIFCSPHIGHO2_01_FULL_54_36b</name>
    <dbReference type="NCBI Taxonomy" id="1798483"/>
    <lineage>
        <taxon>Bacteria</taxon>
        <taxon>Candidatus Kaiseribacteriota</taxon>
    </lineage>
</organism>
<dbReference type="GO" id="GO:0016787">
    <property type="term" value="F:hydrolase activity"/>
    <property type="evidence" value="ECO:0007669"/>
    <property type="project" value="UniProtKB-KW"/>
</dbReference>
<keyword evidence="2" id="KW-0378">Hydrolase</keyword>
<dbReference type="InterPro" id="IPR053136">
    <property type="entry name" value="UTP_pyrophosphatase-like"/>
</dbReference>
<name>A0A1F6CJD6_9BACT</name>
<evidence type="ECO:0000313" key="2">
    <source>
        <dbReference type="EMBL" id="OGG49374.1"/>
    </source>
</evidence>
<feature type="domain" description="YgjP-like metallopeptidase" evidence="1">
    <location>
        <begin position="30"/>
        <end position="232"/>
    </location>
</feature>
<evidence type="ECO:0000259" key="1">
    <source>
        <dbReference type="Pfam" id="PF01863"/>
    </source>
</evidence>
<dbReference type="Proteomes" id="UP000176445">
    <property type="component" value="Unassembled WGS sequence"/>
</dbReference>
<dbReference type="AlphaFoldDB" id="A0A1F6CJD6"/>
<dbReference type="PANTHER" id="PTHR30399:SF1">
    <property type="entry name" value="UTP PYROPHOSPHATASE"/>
    <property type="match status" value="1"/>
</dbReference>
<evidence type="ECO:0000313" key="3">
    <source>
        <dbReference type="Proteomes" id="UP000176445"/>
    </source>
</evidence>
<protein>
    <submittedName>
        <fullName evidence="2">Metal-dependent hydrolase</fullName>
    </submittedName>
</protein>
<reference evidence="2 3" key="1">
    <citation type="journal article" date="2016" name="Nat. Commun.">
        <title>Thousands of microbial genomes shed light on interconnected biogeochemical processes in an aquifer system.</title>
        <authorList>
            <person name="Anantharaman K."/>
            <person name="Brown C.T."/>
            <person name="Hug L.A."/>
            <person name="Sharon I."/>
            <person name="Castelle C.J."/>
            <person name="Probst A.J."/>
            <person name="Thomas B.C."/>
            <person name="Singh A."/>
            <person name="Wilkins M.J."/>
            <person name="Karaoz U."/>
            <person name="Brodie E.L."/>
            <person name="Williams K.H."/>
            <person name="Hubbard S.S."/>
            <person name="Banfield J.F."/>
        </authorList>
    </citation>
    <scope>NUCLEOTIDE SEQUENCE [LARGE SCALE GENOMIC DNA]</scope>
</reference>
<gene>
    <name evidence="2" type="ORF">A2704_04330</name>
</gene>
<comment type="caution">
    <text evidence="2">The sequence shown here is derived from an EMBL/GenBank/DDBJ whole genome shotgun (WGS) entry which is preliminary data.</text>
</comment>
<dbReference type="InterPro" id="IPR002725">
    <property type="entry name" value="YgjP-like_metallopeptidase"/>
</dbReference>
<dbReference type="Gene3D" id="3.30.2010.10">
    <property type="entry name" value="Metalloproteases ('zincins'), catalytic domain"/>
    <property type="match status" value="1"/>
</dbReference>